<feature type="region of interest" description="Disordered" evidence="1">
    <location>
        <begin position="93"/>
        <end position="123"/>
    </location>
</feature>
<organism evidence="3">
    <name type="scientific">Anopheles darlingi</name>
    <name type="common">Mosquito</name>
    <dbReference type="NCBI Taxonomy" id="43151"/>
    <lineage>
        <taxon>Eukaryota</taxon>
        <taxon>Metazoa</taxon>
        <taxon>Ecdysozoa</taxon>
        <taxon>Arthropoda</taxon>
        <taxon>Hexapoda</taxon>
        <taxon>Insecta</taxon>
        <taxon>Pterygota</taxon>
        <taxon>Neoptera</taxon>
        <taxon>Endopterygota</taxon>
        <taxon>Diptera</taxon>
        <taxon>Nematocera</taxon>
        <taxon>Culicoidea</taxon>
        <taxon>Culicidae</taxon>
        <taxon>Anophelinae</taxon>
        <taxon>Anopheles</taxon>
    </lineage>
</organism>
<accession>A0A2M4DI44</accession>
<name>A0A2M4DI44_ANODA</name>
<keyword evidence="2" id="KW-0732">Signal</keyword>
<evidence type="ECO:0000313" key="3">
    <source>
        <dbReference type="EMBL" id="MBW77240.1"/>
    </source>
</evidence>
<protein>
    <submittedName>
        <fullName evidence="3">Putative secreted protein</fullName>
    </submittedName>
</protein>
<dbReference type="AlphaFoldDB" id="A0A2M4DI44"/>
<proteinExistence type="predicted"/>
<sequence>MIALVGMGLGVLAAVAAAGSHRQLIAAAVVAVAAGGHRPGVLQVVPFPVVDLRVPIQDAVAQVADTGIVAVSRGTSGAFAAWQRWLLPRQLQQQPPDMRDGSDGIACPADRRNRTGRDRLVPGQLHPPDTVVPVVQVDLQQPAVAAAVLCQVVVAVAVEVALVVQYPVAAVAAGPVRTVHRHPSVP</sequence>
<feature type="signal peptide" evidence="2">
    <location>
        <begin position="1"/>
        <end position="18"/>
    </location>
</feature>
<dbReference type="EMBL" id="GGFL01013062">
    <property type="protein sequence ID" value="MBW77240.1"/>
    <property type="molecule type" value="Transcribed_RNA"/>
</dbReference>
<evidence type="ECO:0000256" key="1">
    <source>
        <dbReference type="SAM" id="MobiDB-lite"/>
    </source>
</evidence>
<evidence type="ECO:0000256" key="2">
    <source>
        <dbReference type="SAM" id="SignalP"/>
    </source>
</evidence>
<feature type="compositionally biased region" description="Basic and acidic residues" evidence="1">
    <location>
        <begin position="109"/>
        <end position="120"/>
    </location>
</feature>
<reference evidence="3" key="1">
    <citation type="submission" date="2018-01" db="EMBL/GenBank/DDBJ databases">
        <title>An insight into the sialome of Amazonian anophelines.</title>
        <authorList>
            <person name="Ribeiro J.M."/>
            <person name="Scarpassa V."/>
            <person name="Calvo E."/>
        </authorList>
    </citation>
    <scope>NUCLEOTIDE SEQUENCE</scope>
</reference>
<feature type="chain" id="PRO_5014669652" evidence="2">
    <location>
        <begin position="19"/>
        <end position="186"/>
    </location>
</feature>